<dbReference type="EMBL" id="JBHUDJ010000014">
    <property type="protein sequence ID" value="MFD1588712.1"/>
    <property type="molecule type" value="Genomic_DNA"/>
</dbReference>
<comment type="caution">
    <text evidence="1">The sequence shown here is derived from an EMBL/GenBank/DDBJ whole genome shotgun (WGS) entry which is preliminary data.</text>
</comment>
<name>A0ABD6CFI1_9EURY</name>
<dbReference type="AlphaFoldDB" id="A0ABD6CFI1"/>
<protein>
    <submittedName>
        <fullName evidence="1">Uncharacterized protein</fullName>
    </submittedName>
</protein>
<reference evidence="1 2" key="1">
    <citation type="journal article" date="2019" name="Int. J. Syst. Evol. Microbiol.">
        <title>The Global Catalogue of Microorganisms (GCM) 10K type strain sequencing project: providing services to taxonomists for standard genome sequencing and annotation.</title>
        <authorList>
            <consortium name="The Broad Institute Genomics Platform"/>
            <consortium name="The Broad Institute Genome Sequencing Center for Infectious Disease"/>
            <person name="Wu L."/>
            <person name="Ma J."/>
        </authorList>
    </citation>
    <scope>NUCLEOTIDE SEQUENCE [LARGE SCALE GENOMIC DNA]</scope>
    <source>
        <strain evidence="1 2">CGMCC 1.12125</strain>
    </source>
</reference>
<gene>
    <name evidence="1" type="ORF">ACFR9U_17170</name>
</gene>
<dbReference type="RefSeq" id="WP_247378368.1">
    <property type="nucleotide sequence ID" value="NZ_JALLGV010000005.1"/>
</dbReference>
<evidence type="ECO:0000313" key="2">
    <source>
        <dbReference type="Proteomes" id="UP001597119"/>
    </source>
</evidence>
<keyword evidence="2" id="KW-1185">Reference proteome</keyword>
<sequence length="103" mass="10311">MADTGLDDSFDALADEELWMQTAAVGGAYMGSAVAQGALDGMLPVDVPNEAYGVGVAAVGYAYGGSFNRQLATGGALYTLDAFAQRVGVKESINQAAANAGGS</sequence>
<dbReference type="Proteomes" id="UP001597119">
    <property type="component" value="Unassembled WGS sequence"/>
</dbReference>
<organism evidence="1 2">
    <name type="scientific">Halorientalis brevis</name>
    <dbReference type="NCBI Taxonomy" id="1126241"/>
    <lineage>
        <taxon>Archaea</taxon>
        <taxon>Methanobacteriati</taxon>
        <taxon>Methanobacteriota</taxon>
        <taxon>Stenosarchaea group</taxon>
        <taxon>Halobacteria</taxon>
        <taxon>Halobacteriales</taxon>
        <taxon>Haloarculaceae</taxon>
        <taxon>Halorientalis</taxon>
    </lineage>
</organism>
<accession>A0ABD6CFI1</accession>
<evidence type="ECO:0000313" key="1">
    <source>
        <dbReference type="EMBL" id="MFD1588712.1"/>
    </source>
</evidence>
<proteinExistence type="predicted"/>